<evidence type="ECO:0000256" key="1">
    <source>
        <dbReference type="SAM" id="Phobius"/>
    </source>
</evidence>
<evidence type="ECO:0000313" key="5">
    <source>
        <dbReference type="Proteomes" id="UP000501600"/>
    </source>
</evidence>
<keyword evidence="5" id="KW-1185">Reference proteome</keyword>
<feature type="chain" id="PRO_5026189996" evidence="2">
    <location>
        <begin position="28"/>
        <end position="178"/>
    </location>
</feature>
<dbReference type="Proteomes" id="UP000501600">
    <property type="component" value="Chromosome"/>
</dbReference>
<evidence type="ECO:0000313" key="4">
    <source>
        <dbReference type="EMBL" id="QJB69347.1"/>
    </source>
</evidence>
<accession>A0A6H2DMI8</accession>
<proteinExistence type="predicted"/>
<gene>
    <name evidence="4" type="ORF">HF685_08690</name>
</gene>
<keyword evidence="1" id="KW-1133">Transmembrane helix</keyword>
<sequence length="178" mass="18758">MNNFWGKPVLFAAAAVAAVTLSNPASAALFTYNQTNGDVLTIDNQSGIGTLKGAKIDATFTSNDFKSFQGGAKPSGLMFILATLDGTRTVGGVAYTDNPSHTQKLLFERKGRVNLWSYWGNPVVAGDYITTIGSYTPPTPVPAPGILGLFGLGLAALAFGRRRKETKVNPVNGKLSFA</sequence>
<dbReference type="EMBL" id="CP051217">
    <property type="protein sequence ID" value="QJB69347.1"/>
    <property type="molecule type" value="Genomic_DNA"/>
</dbReference>
<keyword evidence="1" id="KW-0472">Membrane</keyword>
<dbReference type="KEGG" id="phao:HF685_08690"/>
<keyword evidence="1" id="KW-0812">Transmembrane</keyword>
<organism evidence="4 5">
    <name type="scientific">Parasphingorhabdus halotolerans</name>
    <dbReference type="NCBI Taxonomy" id="2725558"/>
    <lineage>
        <taxon>Bacteria</taxon>
        <taxon>Pseudomonadati</taxon>
        <taxon>Pseudomonadota</taxon>
        <taxon>Alphaproteobacteria</taxon>
        <taxon>Sphingomonadales</taxon>
        <taxon>Sphingomonadaceae</taxon>
        <taxon>Parasphingorhabdus</taxon>
    </lineage>
</organism>
<dbReference type="NCBIfam" id="TIGR02595">
    <property type="entry name" value="PEP_CTERM"/>
    <property type="match status" value="1"/>
</dbReference>
<evidence type="ECO:0000256" key="2">
    <source>
        <dbReference type="SAM" id="SignalP"/>
    </source>
</evidence>
<protein>
    <submittedName>
        <fullName evidence="4">PEP-CTERM sorting domain-containing protein</fullName>
    </submittedName>
</protein>
<name>A0A6H2DMI8_9SPHN</name>
<dbReference type="Pfam" id="PF07589">
    <property type="entry name" value="PEP-CTERM"/>
    <property type="match status" value="1"/>
</dbReference>
<evidence type="ECO:0000259" key="3">
    <source>
        <dbReference type="Pfam" id="PF07589"/>
    </source>
</evidence>
<dbReference type="AlphaFoldDB" id="A0A6H2DMI8"/>
<dbReference type="InterPro" id="IPR013424">
    <property type="entry name" value="Ice-binding_C"/>
</dbReference>
<feature type="transmembrane region" description="Helical" evidence="1">
    <location>
        <begin position="141"/>
        <end position="160"/>
    </location>
</feature>
<reference evidence="4 5" key="1">
    <citation type="submission" date="2020-04" db="EMBL/GenBank/DDBJ databases">
        <title>Genome sequence for Sphingorhabdus sp. strain M1.</title>
        <authorList>
            <person name="Park S.-J."/>
        </authorList>
    </citation>
    <scope>NUCLEOTIDE SEQUENCE [LARGE SCALE GENOMIC DNA]</scope>
    <source>
        <strain evidence="4 5">JK6</strain>
    </source>
</reference>
<dbReference type="RefSeq" id="WP_168819327.1">
    <property type="nucleotide sequence ID" value="NZ_CP051217.1"/>
</dbReference>
<keyword evidence="2" id="KW-0732">Signal</keyword>
<feature type="signal peptide" evidence="2">
    <location>
        <begin position="1"/>
        <end position="27"/>
    </location>
</feature>
<feature type="domain" description="Ice-binding protein C-terminal" evidence="3">
    <location>
        <begin position="140"/>
        <end position="163"/>
    </location>
</feature>